<gene>
    <name evidence="2" type="ORF">SMTD_LOCUS14785</name>
</gene>
<name>A0A3P8JAB5_9TREM</name>
<dbReference type="AlphaFoldDB" id="A0A3P8JAB5"/>
<reference evidence="2 3" key="1">
    <citation type="submission" date="2018-11" db="EMBL/GenBank/DDBJ databases">
        <authorList>
            <consortium name="Pathogen Informatics"/>
        </authorList>
    </citation>
    <scope>NUCLEOTIDE SEQUENCE [LARGE SCALE GENOMIC DNA]</scope>
    <source>
        <strain>Denwood</strain>
        <strain evidence="3">Zambia</strain>
    </source>
</reference>
<organism evidence="2 3">
    <name type="scientific">Schistosoma mattheei</name>
    <dbReference type="NCBI Taxonomy" id="31246"/>
    <lineage>
        <taxon>Eukaryota</taxon>
        <taxon>Metazoa</taxon>
        <taxon>Spiralia</taxon>
        <taxon>Lophotrochozoa</taxon>
        <taxon>Platyhelminthes</taxon>
        <taxon>Trematoda</taxon>
        <taxon>Digenea</taxon>
        <taxon>Strigeidida</taxon>
        <taxon>Schistosomatoidea</taxon>
        <taxon>Schistosomatidae</taxon>
        <taxon>Schistosoma</taxon>
    </lineage>
</organism>
<proteinExistence type="predicted"/>
<feature type="compositionally biased region" description="Polar residues" evidence="1">
    <location>
        <begin position="14"/>
        <end position="23"/>
    </location>
</feature>
<keyword evidence="3" id="KW-1185">Reference proteome</keyword>
<dbReference type="EMBL" id="UZAL01035045">
    <property type="protein sequence ID" value="VDP66803.1"/>
    <property type="molecule type" value="Genomic_DNA"/>
</dbReference>
<evidence type="ECO:0000313" key="3">
    <source>
        <dbReference type="Proteomes" id="UP000269396"/>
    </source>
</evidence>
<feature type="region of interest" description="Disordered" evidence="1">
    <location>
        <begin position="1"/>
        <end position="23"/>
    </location>
</feature>
<dbReference type="Proteomes" id="UP000269396">
    <property type="component" value="Unassembled WGS sequence"/>
</dbReference>
<evidence type="ECO:0000256" key="1">
    <source>
        <dbReference type="SAM" id="MobiDB-lite"/>
    </source>
</evidence>
<accession>A0A3P8JAB5</accession>
<sequence length="79" mass="8428">MGESSESDVRDTAPLTSTSSFSGRLCTVNSLGYTLPLPIGIKLLGISNLRDIFMSIGCDELIETGFNSSVEDCFTSDNT</sequence>
<evidence type="ECO:0000313" key="2">
    <source>
        <dbReference type="EMBL" id="VDP66803.1"/>
    </source>
</evidence>
<protein>
    <submittedName>
        <fullName evidence="2">Uncharacterized protein</fullName>
    </submittedName>
</protein>